<reference evidence="1" key="1">
    <citation type="submission" date="2019-09" db="EMBL/GenBank/DDBJ databases">
        <title>Characterisation of the sponge microbiome using genome-centric metagenomics.</title>
        <authorList>
            <person name="Engelberts J.P."/>
            <person name="Robbins S.J."/>
            <person name="De Goeij J.M."/>
            <person name="Aranda M."/>
            <person name="Bell S.C."/>
            <person name="Webster N.S."/>
        </authorList>
    </citation>
    <scope>NUCLEOTIDE SEQUENCE</scope>
    <source>
        <strain evidence="1">SB0675_bin_29</strain>
    </source>
</reference>
<comment type="caution">
    <text evidence="1">The sequence shown here is derived from an EMBL/GenBank/DDBJ whole genome shotgun (WGS) entry which is preliminary data.</text>
</comment>
<protein>
    <submittedName>
        <fullName evidence="1">Extracellular solute-binding protein</fullName>
    </submittedName>
</protein>
<dbReference type="PANTHER" id="PTHR43649">
    <property type="entry name" value="ARABINOSE-BINDING PROTEIN-RELATED"/>
    <property type="match status" value="1"/>
</dbReference>
<dbReference type="Pfam" id="PF01547">
    <property type="entry name" value="SBP_bac_1"/>
    <property type="match status" value="1"/>
</dbReference>
<organism evidence="1">
    <name type="scientific">Caldilineaceae bacterium SB0675_bin_29</name>
    <dbReference type="NCBI Taxonomy" id="2605266"/>
    <lineage>
        <taxon>Bacteria</taxon>
        <taxon>Bacillati</taxon>
        <taxon>Chloroflexota</taxon>
        <taxon>Caldilineae</taxon>
        <taxon>Caldilineales</taxon>
        <taxon>Caldilineaceae</taxon>
    </lineage>
</organism>
<dbReference type="SUPFAM" id="SSF53850">
    <property type="entry name" value="Periplasmic binding protein-like II"/>
    <property type="match status" value="1"/>
</dbReference>
<evidence type="ECO:0000313" key="1">
    <source>
        <dbReference type="EMBL" id="MYH61198.1"/>
    </source>
</evidence>
<dbReference type="Gene3D" id="3.40.190.10">
    <property type="entry name" value="Periplasmic binding protein-like II"/>
    <property type="match status" value="2"/>
</dbReference>
<accession>A0A6B1FYU3</accession>
<dbReference type="InterPro" id="IPR050490">
    <property type="entry name" value="Bact_solute-bd_prot1"/>
</dbReference>
<sequence>MNATKVFEPFVLRGATLFAIVVLIGLLGACGRESEEEFLFAPDSPPVTLTYVSPSNSLFSAPEQVAIERFQELAPSIQVDRQNYRFNVGSYLLDDQPPDVLLMWNGDQLANAATQGLLADVSEVWTEGNLTEAFGRRFRDISRFEGTLRFVPSGFSWAGVYYNKEVFEQLGLEPPNTWEEFIGICDTLLANGITPMSLAGQNPFISIYWFDYLNMRLNGPEFHRDLVAGRVDFLDPRVSQVWELWKSLLDRGYFVERPGSTSEMNSMTALIRGDGDSPLSWEKAVMALAPHYSLADLPPIFANELDFFQFPRIDDTQPTGEISIVFGYVVPADALNRIEANAFVGFMGSADAQELQLKQIGDDASNIGYVPVHREIDRELLSAAAYKGDQIVSEADEISPP</sequence>
<dbReference type="EMBL" id="VYDA01000204">
    <property type="protein sequence ID" value="MYH61198.1"/>
    <property type="molecule type" value="Genomic_DNA"/>
</dbReference>
<dbReference type="AlphaFoldDB" id="A0A6B1FYU3"/>
<proteinExistence type="predicted"/>
<dbReference type="PROSITE" id="PS51257">
    <property type="entry name" value="PROKAR_LIPOPROTEIN"/>
    <property type="match status" value="1"/>
</dbReference>
<gene>
    <name evidence="1" type="ORF">F4148_05380</name>
</gene>
<feature type="non-terminal residue" evidence="1">
    <location>
        <position position="401"/>
    </location>
</feature>
<dbReference type="InterPro" id="IPR006059">
    <property type="entry name" value="SBP"/>
</dbReference>
<name>A0A6B1FYU3_9CHLR</name>